<evidence type="ECO:0000256" key="10">
    <source>
        <dbReference type="ARBA" id="ARBA00023077"/>
    </source>
</evidence>
<dbReference type="PROSITE" id="PS52016">
    <property type="entry name" value="TONB_DEPENDENT_REC_3"/>
    <property type="match status" value="1"/>
</dbReference>
<keyword evidence="11 14" id="KW-0472">Membrane</keyword>
<sequence length="840" mass="93695">MDQTYKIRDFGRAFCLLILIGNSFSASAQISASTQIKVDGKVTSATGHSVEKATIRFRSGSNQLTALTDTAGLFAIVLPKSASYNINVSAIGYKPYSIVYPIQDSDHLTLDPIILAMANDELQTVEIVGTSGKKYYGNYSFSATKTATLNKDIPQAISSISKELIADRQAAVLADAVKNVTGVSQSSFYNQFAIRGINQNEEGTIINGMRTRQNYFNQPLTSNLERIEVIKGPASATFSSVDPGGSINLVTKKPLNHDRKEISISGGSFSTMRAALDFTGPMNEEKTLLYRLNVGYENSKSFRDLQFRKGYIIAPSFSYIPDDRTSLNVEMVLNNSDSRLDRGQAIFGATPGHQNLNSTPIGFNMGAVNDKFNTQDLMLMANFAHRFNQNISFNIAYMKQNWNEDLLEHRTNNAFAVDENNNPINSLAGMIAVQRQQKFTTDNLSTYFTLQSSTFGLSHQVVAGYDRITTQKLRGGGINTAQGYRLKDGSIAARYDVNKKDLYQFSTFNGITAPVPNVSHFNLENPSYTVKNLSDYTFSKLEIAPAFYLVNGIYLQDQIKYRKITLTVGLRQEWYEDYSNYKLNTERRISQQKLLPRFGITYALNSRINVYGTYLQGYQPQGNTSSLVIVPPPSGSNFKPLESDLKEVGAKSEWLSGKLMVNVSVFEINQKNLLMNANDPLDVNRLIERGAQRSRGVELEASGFIHRNWQFNAGYSYVDARVTQDLNPEIVGDRVQNTPQHSASVWTRYNLNSAKFKGIGFGAGIQYSGDKLPLYIRDFILPAYTVIDAAIYYSPAASKVQLSMNMNNVLNKTYWVGAQNYLRLFPGTPRNVMFNVTYSI</sequence>
<keyword evidence="20" id="KW-1185">Reference proteome</keyword>
<reference evidence="19 20" key="1">
    <citation type="journal article" date="1992" name="Int. J. Syst. Bacteriol.">
        <title>Sphingobacterium antarcticus sp. nov. a Psychrotrophic Bacterium from the Soils of Schirmacher Oasis, Antarctica.</title>
        <authorList>
            <person name="Shivaji S."/>
            <person name="Ray M.K."/>
            <person name="Rao N.S."/>
            <person name="Saiserr L."/>
            <person name="Jagannadham M.V."/>
            <person name="Kumar G.S."/>
            <person name="Reddy G."/>
            <person name="Bhargava P.M."/>
        </authorList>
    </citation>
    <scope>NUCLEOTIDE SEQUENCE [LARGE SCALE GENOMIC DNA]</scope>
    <source>
        <strain evidence="19 20">4BY</strain>
    </source>
</reference>
<feature type="domain" description="TonB-dependent receptor-like beta-barrel" evidence="17">
    <location>
        <begin position="336"/>
        <end position="809"/>
    </location>
</feature>
<dbReference type="InterPro" id="IPR036942">
    <property type="entry name" value="Beta-barrel_TonB_sf"/>
</dbReference>
<keyword evidence="4 14" id="KW-1134">Transmembrane beta strand</keyword>
<dbReference type="EMBL" id="JNFF01000065">
    <property type="protein sequence ID" value="KEQ29675.1"/>
    <property type="molecule type" value="Genomic_DNA"/>
</dbReference>
<evidence type="ECO:0000313" key="19">
    <source>
        <dbReference type="EMBL" id="KEQ29675.1"/>
    </source>
</evidence>
<comment type="caution">
    <text evidence="19">The sequence shown here is derived from an EMBL/GenBank/DDBJ whole genome shotgun (WGS) entry which is preliminary data.</text>
</comment>
<keyword evidence="5" id="KW-0410">Iron transport</keyword>
<keyword evidence="8" id="KW-0408">Iron</keyword>
<dbReference type="GO" id="GO:0015891">
    <property type="term" value="P:siderophore transport"/>
    <property type="evidence" value="ECO:0007669"/>
    <property type="project" value="InterPro"/>
</dbReference>
<dbReference type="InterPro" id="IPR000531">
    <property type="entry name" value="Beta-barrel_TonB"/>
</dbReference>
<keyword evidence="3 14" id="KW-0813">Transport</keyword>
<comment type="subcellular location">
    <subcellularLocation>
        <location evidence="1 14">Cell outer membrane</location>
        <topology evidence="1 14">Multi-pass membrane protein</topology>
    </subcellularLocation>
</comment>
<evidence type="ECO:0000256" key="11">
    <source>
        <dbReference type="ARBA" id="ARBA00023136"/>
    </source>
</evidence>
<evidence type="ECO:0000256" key="3">
    <source>
        <dbReference type="ARBA" id="ARBA00022448"/>
    </source>
</evidence>
<evidence type="ECO:0000256" key="12">
    <source>
        <dbReference type="ARBA" id="ARBA00023170"/>
    </source>
</evidence>
<proteinExistence type="inferred from homology"/>
<organism evidence="19 20">
    <name type="scientific">Pedobacter antarcticus 4BY</name>
    <dbReference type="NCBI Taxonomy" id="1358423"/>
    <lineage>
        <taxon>Bacteria</taxon>
        <taxon>Pseudomonadati</taxon>
        <taxon>Bacteroidota</taxon>
        <taxon>Sphingobacteriia</taxon>
        <taxon>Sphingobacteriales</taxon>
        <taxon>Sphingobacteriaceae</taxon>
        <taxon>Pedobacter</taxon>
    </lineage>
</organism>
<dbReference type="SUPFAM" id="SSF56935">
    <property type="entry name" value="Porins"/>
    <property type="match status" value="1"/>
</dbReference>
<comment type="similarity">
    <text evidence="2 14 15">Belongs to the TonB-dependent receptor family.</text>
</comment>
<feature type="chain" id="PRO_5001761760" evidence="16">
    <location>
        <begin position="29"/>
        <end position="840"/>
    </location>
</feature>
<keyword evidence="9" id="KW-0406">Ion transport</keyword>
<evidence type="ECO:0000256" key="1">
    <source>
        <dbReference type="ARBA" id="ARBA00004571"/>
    </source>
</evidence>
<dbReference type="Gene3D" id="2.60.40.1120">
    <property type="entry name" value="Carboxypeptidase-like, regulatory domain"/>
    <property type="match status" value="1"/>
</dbReference>
<evidence type="ECO:0000256" key="5">
    <source>
        <dbReference type="ARBA" id="ARBA00022496"/>
    </source>
</evidence>
<dbReference type="GO" id="GO:0009279">
    <property type="term" value="C:cell outer membrane"/>
    <property type="evidence" value="ECO:0007669"/>
    <property type="project" value="UniProtKB-SubCell"/>
</dbReference>
<dbReference type="AlphaFoldDB" id="A0A081PG52"/>
<dbReference type="OrthoDB" id="9775095at2"/>
<dbReference type="InterPro" id="IPR039426">
    <property type="entry name" value="TonB-dep_rcpt-like"/>
</dbReference>
<name>A0A081PG52_9SPHI</name>
<evidence type="ECO:0000256" key="16">
    <source>
        <dbReference type="SAM" id="SignalP"/>
    </source>
</evidence>
<evidence type="ECO:0000256" key="4">
    <source>
        <dbReference type="ARBA" id="ARBA00022452"/>
    </source>
</evidence>
<dbReference type="CDD" id="cd01347">
    <property type="entry name" value="ligand_gated_channel"/>
    <property type="match status" value="1"/>
</dbReference>
<dbReference type="InterPro" id="IPR010105">
    <property type="entry name" value="TonB_sidphr_rcpt"/>
</dbReference>
<accession>A0A081PG52</accession>
<evidence type="ECO:0000259" key="18">
    <source>
        <dbReference type="Pfam" id="PF07715"/>
    </source>
</evidence>
<dbReference type="Proteomes" id="UP000028007">
    <property type="component" value="Unassembled WGS sequence"/>
</dbReference>
<dbReference type="InterPro" id="IPR012910">
    <property type="entry name" value="Plug_dom"/>
</dbReference>
<dbReference type="RefSeq" id="WP_081857515.1">
    <property type="nucleotide sequence ID" value="NZ_JNFF01000065.1"/>
</dbReference>
<dbReference type="Pfam" id="PF07715">
    <property type="entry name" value="Plug"/>
    <property type="match status" value="1"/>
</dbReference>
<dbReference type="Pfam" id="PF00593">
    <property type="entry name" value="TonB_dep_Rec_b-barrel"/>
    <property type="match status" value="1"/>
</dbReference>
<dbReference type="NCBIfam" id="TIGR01783">
    <property type="entry name" value="TonB-siderophor"/>
    <property type="match status" value="1"/>
</dbReference>
<keyword evidence="6 14" id="KW-0812">Transmembrane</keyword>
<evidence type="ECO:0000256" key="6">
    <source>
        <dbReference type="ARBA" id="ARBA00022692"/>
    </source>
</evidence>
<dbReference type="SUPFAM" id="SSF49464">
    <property type="entry name" value="Carboxypeptidase regulatory domain-like"/>
    <property type="match status" value="1"/>
</dbReference>
<dbReference type="eggNOG" id="COG4773">
    <property type="taxonomic scope" value="Bacteria"/>
</dbReference>
<evidence type="ECO:0000313" key="20">
    <source>
        <dbReference type="Proteomes" id="UP000028007"/>
    </source>
</evidence>
<dbReference type="GO" id="GO:0038023">
    <property type="term" value="F:signaling receptor activity"/>
    <property type="evidence" value="ECO:0007669"/>
    <property type="project" value="InterPro"/>
</dbReference>
<protein>
    <submittedName>
        <fullName evidence="19">Ferrichrome-iron receptor</fullName>
    </submittedName>
</protein>
<evidence type="ECO:0000256" key="9">
    <source>
        <dbReference type="ARBA" id="ARBA00023065"/>
    </source>
</evidence>
<dbReference type="GO" id="GO:0015344">
    <property type="term" value="F:siderophore uptake transmembrane transporter activity"/>
    <property type="evidence" value="ECO:0007669"/>
    <property type="project" value="TreeGrafter"/>
</dbReference>
<feature type="domain" description="TonB-dependent receptor plug" evidence="18">
    <location>
        <begin position="151"/>
        <end position="245"/>
    </location>
</feature>
<dbReference type="Gene3D" id="2.40.170.20">
    <property type="entry name" value="TonB-dependent receptor, beta-barrel domain"/>
    <property type="match status" value="1"/>
</dbReference>
<keyword evidence="10 15" id="KW-0798">TonB box</keyword>
<evidence type="ECO:0000256" key="2">
    <source>
        <dbReference type="ARBA" id="ARBA00009810"/>
    </source>
</evidence>
<feature type="signal peptide" evidence="16">
    <location>
        <begin position="1"/>
        <end position="28"/>
    </location>
</feature>
<dbReference type="Pfam" id="PF13620">
    <property type="entry name" value="CarboxypepD_reg"/>
    <property type="match status" value="1"/>
</dbReference>
<dbReference type="PANTHER" id="PTHR32552">
    <property type="entry name" value="FERRICHROME IRON RECEPTOR-RELATED"/>
    <property type="match status" value="1"/>
</dbReference>
<evidence type="ECO:0000256" key="15">
    <source>
        <dbReference type="RuleBase" id="RU003357"/>
    </source>
</evidence>
<keyword evidence="12 19" id="KW-0675">Receptor</keyword>
<dbReference type="InterPro" id="IPR037066">
    <property type="entry name" value="Plug_dom_sf"/>
</dbReference>
<keyword evidence="13 14" id="KW-0998">Cell outer membrane</keyword>
<evidence type="ECO:0000256" key="14">
    <source>
        <dbReference type="PROSITE-ProRule" id="PRU01360"/>
    </source>
</evidence>
<dbReference type="Gene3D" id="2.170.130.10">
    <property type="entry name" value="TonB-dependent receptor, plug domain"/>
    <property type="match status" value="1"/>
</dbReference>
<evidence type="ECO:0000256" key="13">
    <source>
        <dbReference type="ARBA" id="ARBA00023237"/>
    </source>
</evidence>
<dbReference type="PANTHER" id="PTHR32552:SF68">
    <property type="entry name" value="FERRICHROME OUTER MEMBRANE TRANSPORTER_PHAGE RECEPTOR"/>
    <property type="match status" value="1"/>
</dbReference>
<evidence type="ECO:0000256" key="7">
    <source>
        <dbReference type="ARBA" id="ARBA00022729"/>
    </source>
</evidence>
<evidence type="ECO:0000256" key="8">
    <source>
        <dbReference type="ARBA" id="ARBA00023004"/>
    </source>
</evidence>
<evidence type="ECO:0000259" key="17">
    <source>
        <dbReference type="Pfam" id="PF00593"/>
    </source>
</evidence>
<keyword evidence="7 16" id="KW-0732">Signal</keyword>
<gene>
    <name evidence="19" type="ORF">N180_20500</name>
</gene>
<dbReference type="InterPro" id="IPR008969">
    <property type="entry name" value="CarboxyPept-like_regulatory"/>
</dbReference>